<evidence type="ECO:0000313" key="4">
    <source>
        <dbReference type="Proteomes" id="UP001085076"/>
    </source>
</evidence>
<dbReference type="Pfam" id="PF01190">
    <property type="entry name" value="Pollen_Ole_e_1"/>
    <property type="match status" value="1"/>
</dbReference>
<dbReference type="EMBL" id="JAGGNH010000006">
    <property type="protein sequence ID" value="KAJ0969230.1"/>
    <property type="molecule type" value="Genomic_DNA"/>
</dbReference>
<proteinExistence type="predicted"/>
<dbReference type="OrthoDB" id="1588785at2759"/>
<keyword evidence="4" id="KW-1185">Reference proteome</keyword>
<reference evidence="3" key="1">
    <citation type="submission" date="2021-03" db="EMBL/GenBank/DDBJ databases">
        <authorList>
            <person name="Li Z."/>
            <person name="Yang C."/>
        </authorList>
    </citation>
    <scope>NUCLEOTIDE SEQUENCE</scope>
    <source>
        <strain evidence="3">Dzin_1.0</strain>
        <tissue evidence="3">Leaf</tissue>
    </source>
</reference>
<evidence type="ECO:0000313" key="3">
    <source>
        <dbReference type="EMBL" id="KAJ0969230.1"/>
    </source>
</evidence>
<dbReference type="AlphaFoldDB" id="A0A9D5CAK9"/>
<evidence type="ECO:0000256" key="2">
    <source>
        <dbReference type="SAM" id="SignalP"/>
    </source>
</evidence>
<sequence>MSPIVFFVGLLVALATKSNSLESGHKPLSNITVIGFVFCDSCSNNTFSKHSYFLQGAKVQISCRFRVSSASGAEISINAERTTDKIGFYRLDIPPVDGFECMEGHEIQSFCRANLIKSSSHSCNVPGLRSSTGHVAVKSKDANICFFNLNALNYRPAKINFAQCATKGEVYPINALNSSLFFWPPFLPFAFPWPHLPPLPFPFPPSFPFPLPSWFPFPNSPSSPNTPTFPFSFPPFPTFPPISSFFPPCYAPPSPDQSSPPSTLSPSFSSPSNQLQNQHP</sequence>
<evidence type="ECO:0008006" key="5">
    <source>
        <dbReference type="Google" id="ProtNLM"/>
    </source>
</evidence>
<dbReference type="PANTHER" id="PTHR46995:SF6">
    <property type="entry name" value="POLLEN OLE E 1 ALLERGEN AND EXTENSIN FAMILY PROTEIN"/>
    <property type="match status" value="1"/>
</dbReference>
<feature type="chain" id="PRO_5039350149" description="Pollen Ole e 1 allergen and extensin family protein" evidence="2">
    <location>
        <begin position="21"/>
        <end position="280"/>
    </location>
</feature>
<evidence type="ECO:0000256" key="1">
    <source>
        <dbReference type="SAM" id="MobiDB-lite"/>
    </source>
</evidence>
<feature type="compositionally biased region" description="Low complexity" evidence="1">
    <location>
        <begin position="256"/>
        <end position="272"/>
    </location>
</feature>
<comment type="caution">
    <text evidence="3">The sequence shown here is derived from an EMBL/GenBank/DDBJ whole genome shotgun (WGS) entry which is preliminary data.</text>
</comment>
<dbReference type="Proteomes" id="UP001085076">
    <property type="component" value="Miscellaneous, Linkage group lg06"/>
</dbReference>
<feature type="signal peptide" evidence="2">
    <location>
        <begin position="1"/>
        <end position="20"/>
    </location>
</feature>
<accession>A0A9D5CAK9</accession>
<protein>
    <recommendedName>
        <fullName evidence="5">Pollen Ole e 1 allergen and extensin family protein</fullName>
    </recommendedName>
</protein>
<organism evidence="3 4">
    <name type="scientific">Dioscorea zingiberensis</name>
    <dbReference type="NCBI Taxonomy" id="325984"/>
    <lineage>
        <taxon>Eukaryota</taxon>
        <taxon>Viridiplantae</taxon>
        <taxon>Streptophyta</taxon>
        <taxon>Embryophyta</taxon>
        <taxon>Tracheophyta</taxon>
        <taxon>Spermatophyta</taxon>
        <taxon>Magnoliopsida</taxon>
        <taxon>Liliopsida</taxon>
        <taxon>Dioscoreales</taxon>
        <taxon>Dioscoreaceae</taxon>
        <taxon>Dioscorea</taxon>
    </lineage>
</organism>
<dbReference type="PANTHER" id="PTHR46995">
    <property type="entry name" value="OS09G0508200 PROTEIN"/>
    <property type="match status" value="1"/>
</dbReference>
<feature type="region of interest" description="Disordered" evidence="1">
    <location>
        <begin position="248"/>
        <end position="280"/>
    </location>
</feature>
<keyword evidence="2" id="KW-0732">Signal</keyword>
<reference evidence="3" key="2">
    <citation type="journal article" date="2022" name="Hortic Res">
        <title>The genome of Dioscorea zingiberensis sheds light on the biosynthesis, origin and evolution of the medicinally important diosgenin saponins.</title>
        <authorList>
            <person name="Li Y."/>
            <person name="Tan C."/>
            <person name="Li Z."/>
            <person name="Guo J."/>
            <person name="Li S."/>
            <person name="Chen X."/>
            <person name="Wang C."/>
            <person name="Dai X."/>
            <person name="Yang H."/>
            <person name="Song W."/>
            <person name="Hou L."/>
            <person name="Xu J."/>
            <person name="Tong Z."/>
            <person name="Xu A."/>
            <person name="Yuan X."/>
            <person name="Wang W."/>
            <person name="Yang Q."/>
            <person name="Chen L."/>
            <person name="Sun Z."/>
            <person name="Wang K."/>
            <person name="Pan B."/>
            <person name="Chen J."/>
            <person name="Bao Y."/>
            <person name="Liu F."/>
            <person name="Qi X."/>
            <person name="Gang D.R."/>
            <person name="Wen J."/>
            <person name="Li J."/>
        </authorList>
    </citation>
    <scope>NUCLEOTIDE SEQUENCE</scope>
    <source>
        <strain evidence="3">Dzin_1.0</strain>
    </source>
</reference>
<gene>
    <name evidence="3" type="ORF">J5N97_022107</name>
</gene>
<name>A0A9D5CAK9_9LILI</name>